<dbReference type="InterPro" id="IPR032157">
    <property type="entry name" value="PAC4"/>
</dbReference>
<dbReference type="Pfam" id="PF16093">
    <property type="entry name" value="PAC4"/>
    <property type="match status" value="1"/>
</dbReference>
<proteinExistence type="predicted"/>
<dbReference type="OrthoDB" id="368507at2759"/>
<evidence type="ECO:0008006" key="3">
    <source>
        <dbReference type="Google" id="ProtNLM"/>
    </source>
</evidence>
<protein>
    <recommendedName>
        <fullName evidence="3">Proteasome assembly chaperone 4</fullName>
    </recommendedName>
</protein>
<organism evidence="1">
    <name type="scientific">Absidia glauca</name>
    <name type="common">Pin mould</name>
    <dbReference type="NCBI Taxonomy" id="4829"/>
    <lineage>
        <taxon>Eukaryota</taxon>
        <taxon>Fungi</taxon>
        <taxon>Fungi incertae sedis</taxon>
        <taxon>Mucoromycota</taxon>
        <taxon>Mucoromycotina</taxon>
        <taxon>Mucoromycetes</taxon>
        <taxon>Mucorales</taxon>
        <taxon>Cunninghamellaceae</taxon>
        <taxon>Absidia</taxon>
    </lineage>
</organism>
<dbReference type="PANTHER" id="PTHR33559:SF1">
    <property type="entry name" value="PROTEASOME ASSEMBLY CHAPERONE 4"/>
    <property type="match status" value="1"/>
</dbReference>
<dbReference type="OMA" id="DDMLFVF"/>
<dbReference type="Proteomes" id="UP000078561">
    <property type="component" value="Unassembled WGS sequence"/>
</dbReference>
<accession>A0A163JP88</accession>
<sequence>MAEPRFMIHQATHLFMTDPIYFQIVQMQGANMVWVGKQSGKMGDLAVSVPAFGSQNIPSATTVLGSDVKEYSRNLARRLALKYGEQFYVSLDISSQDDMLNAFVEKKLNELVKTTLV</sequence>
<evidence type="ECO:0000313" key="2">
    <source>
        <dbReference type="Proteomes" id="UP000078561"/>
    </source>
</evidence>
<reference evidence="1" key="1">
    <citation type="submission" date="2016-04" db="EMBL/GenBank/DDBJ databases">
        <authorList>
            <person name="Evans L.H."/>
            <person name="Alamgir A."/>
            <person name="Owens N."/>
            <person name="Weber N.D."/>
            <person name="Virtaneva K."/>
            <person name="Barbian K."/>
            <person name="Babar A."/>
            <person name="Rosenke K."/>
        </authorList>
    </citation>
    <scope>NUCLEOTIDE SEQUENCE [LARGE SCALE GENOMIC DNA]</scope>
    <source>
        <strain evidence="1">CBS 101.48</strain>
    </source>
</reference>
<dbReference type="STRING" id="4829.A0A163JP88"/>
<dbReference type="InParanoid" id="A0A163JP88"/>
<dbReference type="AlphaFoldDB" id="A0A163JP88"/>
<gene>
    <name evidence="1" type="primary">ABSGL_08070.1 scaffold 9578</name>
</gene>
<keyword evidence="2" id="KW-1185">Reference proteome</keyword>
<name>A0A163JP88_ABSGL</name>
<dbReference type="PANTHER" id="PTHR33559">
    <property type="entry name" value="PROTEASOME ASSEMBLY CHAPERONE 4"/>
    <property type="match status" value="1"/>
</dbReference>
<dbReference type="GO" id="GO:0043248">
    <property type="term" value="P:proteasome assembly"/>
    <property type="evidence" value="ECO:0007669"/>
    <property type="project" value="InterPro"/>
</dbReference>
<evidence type="ECO:0000313" key="1">
    <source>
        <dbReference type="EMBL" id="SAM02291.1"/>
    </source>
</evidence>
<dbReference type="EMBL" id="LT553800">
    <property type="protein sequence ID" value="SAM02291.1"/>
    <property type="molecule type" value="Genomic_DNA"/>
</dbReference>